<evidence type="ECO:0000256" key="6">
    <source>
        <dbReference type="SAM" id="MobiDB-lite"/>
    </source>
</evidence>
<evidence type="ECO:0000256" key="1">
    <source>
        <dbReference type="ARBA" id="ARBA00004613"/>
    </source>
</evidence>
<name>S4RWK5_PETMA</name>
<comment type="subcellular location">
    <subcellularLocation>
        <location evidence="1">Secreted</location>
    </subcellularLocation>
</comment>
<dbReference type="InterPro" id="IPR050525">
    <property type="entry name" value="ECM_Assembly_Org"/>
</dbReference>
<sequence>DLYLLVDGSSSVGPGNFHLVLKFLAKLVDKLDIGKDKVRVGMVQYSGDMRSPKIKKEFDMGQYADKEKLKAAILGTKYMRGFTFTGAALRHTLQLFKSQGRPGVGKILVLVTDGEANDKVKDPSDEVKSSGIVLFSVGVGKADRKELALMASPPVDKHMFHATDFAGLDSIITALTSTVCTVVQEAKVAVPVTAATQAVALPSKGAGGSVQRRLALRRTFSIFPKLAGFWGRHCLNNEHRADCKTYRTTFPDPCWPHSGTHRVQRQADSRPVPAGGRLQQRGAPQLSSECSDKQTADLYLLVDGSSSVGRRNFHLVLRFLAKLVDKLNIGKDKVRVGMVQYSGNMRSPRIKKEFNMGQYADKKKLKAAILRTKYMRGFTFTGAALRHTLQLFKRQGRPGVGKILVLVTDGEANDKVKDPSDEVKSSGIVLFSVGVGKADRKELALMASPPVDKHMFHATNFAGLDSIITTLTSTVCTVVQEAQTPAPTADLYLLVDGSSSVGRRNFHLVLRFLAKLVDKLDIGKDKVRVGMVQYSGNMRSPRIKKEFNMGQYADKKKLKAAILRTKYMRGFTFTGAALRHTLQLFKRQGRPGVGKILVLVTDGEANDKVKDPSDEVKSSGIVLFSVGVGKADRKELALMA</sequence>
<keyword evidence="4" id="KW-0677">Repeat</keyword>
<evidence type="ECO:0000256" key="2">
    <source>
        <dbReference type="ARBA" id="ARBA00022525"/>
    </source>
</evidence>
<dbReference type="PRINTS" id="PR00453">
    <property type="entry name" value="VWFADOMAIN"/>
</dbReference>
<dbReference type="HOGENOM" id="CLU_018033_0_0_1"/>
<evidence type="ECO:0000259" key="7">
    <source>
        <dbReference type="PROSITE" id="PS50234"/>
    </source>
</evidence>
<dbReference type="AlphaFoldDB" id="S4RWK5"/>
<evidence type="ECO:0000313" key="8">
    <source>
        <dbReference type="Ensembl" id="ENSPMAP00000009595.1"/>
    </source>
</evidence>
<reference evidence="8" key="2">
    <citation type="submission" date="2025-09" db="UniProtKB">
        <authorList>
            <consortium name="Ensembl"/>
        </authorList>
    </citation>
    <scope>IDENTIFICATION</scope>
</reference>
<feature type="region of interest" description="Disordered" evidence="6">
    <location>
        <begin position="265"/>
        <end position="286"/>
    </location>
</feature>
<accession>S4RWK5</accession>
<dbReference type="CDD" id="cd01472">
    <property type="entry name" value="vWA_collagen"/>
    <property type="match status" value="2"/>
</dbReference>
<organism evidence="8">
    <name type="scientific">Petromyzon marinus</name>
    <name type="common">Sea lamprey</name>
    <dbReference type="NCBI Taxonomy" id="7757"/>
    <lineage>
        <taxon>Eukaryota</taxon>
        <taxon>Metazoa</taxon>
        <taxon>Chordata</taxon>
        <taxon>Craniata</taxon>
        <taxon>Vertebrata</taxon>
        <taxon>Cyclostomata</taxon>
        <taxon>Hyperoartia</taxon>
        <taxon>Petromyzontiformes</taxon>
        <taxon>Petromyzontidae</taxon>
        <taxon>Petromyzon</taxon>
    </lineage>
</organism>
<dbReference type="GO" id="GO:0005576">
    <property type="term" value="C:extracellular region"/>
    <property type="evidence" value="ECO:0007669"/>
    <property type="project" value="UniProtKB-SubCell"/>
</dbReference>
<feature type="domain" description="VWFA" evidence="7">
    <location>
        <begin position="1"/>
        <end position="175"/>
    </location>
</feature>
<dbReference type="Gene3D" id="3.40.50.410">
    <property type="entry name" value="von Willebrand factor, type A domain"/>
    <property type="match status" value="3"/>
</dbReference>
<dbReference type="PROSITE" id="PS50234">
    <property type="entry name" value="VWFA"/>
    <property type="match status" value="3"/>
</dbReference>
<dbReference type="InterPro" id="IPR002035">
    <property type="entry name" value="VWF_A"/>
</dbReference>
<keyword evidence="5" id="KW-0325">Glycoprotein</keyword>
<feature type="domain" description="VWFA" evidence="7">
    <location>
        <begin position="490"/>
        <end position="640"/>
    </location>
</feature>
<dbReference type="PANTHER" id="PTHR24020">
    <property type="entry name" value="COLLAGEN ALPHA"/>
    <property type="match status" value="1"/>
</dbReference>
<dbReference type="SMART" id="SM00327">
    <property type="entry name" value="VWA"/>
    <property type="match status" value="3"/>
</dbReference>
<keyword evidence="2" id="KW-0964">Secreted</keyword>
<evidence type="ECO:0000256" key="4">
    <source>
        <dbReference type="ARBA" id="ARBA00022737"/>
    </source>
</evidence>
<feature type="domain" description="VWFA" evidence="7">
    <location>
        <begin position="297"/>
        <end position="471"/>
    </location>
</feature>
<protein>
    <recommendedName>
        <fullName evidence="7">VWFA domain-containing protein</fullName>
    </recommendedName>
</protein>
<dbReference type="FunFam" id="3.40.50.410:FF:000004">
    <property type="entry name" value="collagen alpha-6(VI) chain"/>
    <property type="match status" value="2"/>
</dbReference>
<reference evidence="8" key="1">
    <citation type="submission" date="2025-08" db="UniProtKB">
        <authorList>
            <consortium name="Ensembl"/>
        </authorList>
    </citation>
    <scope>IDENTIFICATION</scope>
</reference>
<dbReference type="SUPFAM" id="SSF53300">
    <property type="entry name" value="vWA-like"/>
    <property type="match status" value="3"/>
</dbReference>
<dbReference type="OMA" id="GVETYEC"/>
<keyword evidence="3" id="KW-0732">Signal</keyword>
<dbReference type="PANTHER" id="PTHR24020:SF84">
    <property type="entry name" value="VWFA DOMAIN-CONTAINING PROTEIN"/>
    <property type="match status" value="1"/>
</dbReference>
<dbReference type="GeneTree" id="ENSGT00940000156462"/>
<dbReference type="InterPro" id="IPR036465">
    <property type="entry name" value="vWFA_dom_sf"/>
</dbReference>
<dbReference type="Ensembl" id="ENSPMAT00000009635.1">
    <property type="protein sequence ID" value="ENSPMAP00000009595.1"/>
    <property type="gene ID" value="ENSPMAG00000008703.1"/>
</dbReference>
<evidence type="ECO:0000256" key="3">
    <source>
        <dbReference type="ARBA" id="ARBA00022729"/>
    </source>
</evidence>
<evidence type="ECO:0000256" key="5">
    <source>
        <dbReference type="ARBA" id="ARBA00023180"/>
    </source>
</evidence>
<dbReference type="Pfam" id="PF00092">
    <property type="entry name" value="VWA"/>
    <property type="match status" value="3"/>
</dbReference>
<proteinExistence type="predicted"/>